<keyword evidence="3" id="KW-1185">Reference proteome</keyword>
<sequence length="156" mass="17221">MPIDGDLRTGLASLRQAISLYDDFLRGNRGIPSKREQVQLVAKVTRAEVIAVMDDCDKEGIDAFLKRQGFGTPQVWATRLVDTEDSSTVERPRYPAKATIAAAIQKLPNGPSLIAKNFFKGAGESQSFDRLTELGFELIDDRKKTRPGCIVHSRGD</sequence>
<dbReference type="InterPro" id="IPR058807">
    <property type="entry name" value="ScoMcrA_N"/>
</dbReference>
<accession>A0A126V3E5</accession>
<feature type="domain" description="ScoMcrA-like N-terminal head" evidence="1">
    <location>
        <begin position="43"/>
        <end position="138"/>
    </location>
</feature>
<evidence type="ECO:0000313" key="3">
    <source>
        <dbReference type="Proteomes" id="UP000070371"/>
    </source>
</evidence>
<proteinExistence type="predicted"/>
<protein>
    <recommendedName>
        <fullName evidence="1">ScoMcrA-like N-terminal head domain-containing protein</fullName>
    </recommendedName>
</protein>
<dbReference type="OrthoDB" id="9781481at2"/>
<evidence type="ECO:0000313" key="2">
    <source>
        <dbReference type="EMBL" id="AML52842.1"/>
    </source>
</evidence>
<dbReference type="EMBL" id="CP014327">
    <property type="protein sequence ID" value="AML52842.1"/>
    <property type="molecule type" value="Genomic_DNA"/>
</dbReference>
<dbReference type="Pfam" id="PF26345">
    <property type="entry name" value="ScoMcrA_N"/>
    <property type="match status" value="1"/>
</dbReference>
<dbReference type="KEGG" id="hat:RC74_17660"/>
<dbReference type="Proteomes" id="UP000070371">
    <property type="component" value="Chromosome"/>
</dbReference>
<organism evidence="2 3">
    <name type="scientific">Falsihalocynthiibacter arcticus</name>
    <dbReference type="NCBI Taxonomy" id="1579316"/>
    <lineage>
        <taxon>Bacteria</taxon>
        <taxon>Pseudomonadati</taxon>
        <taxon>Pseudomonadota</taxon>
        <taxon>Alphaproteobacteria</taxon>
        <taxon>Rhodobacterales</taxon>
        <taxon>Roseobacteraceae</taxon>
        <taxon>Falsihalocynthiibacter</taxon>
    </lineage>
</organism>
<name>A0A126V3E5_9RHOB</name>
<dbReference type="RefSeq" id="WP_039000845.1">
    <property type="nucleotide sequence ID" value="NZ_CP014327.1"/>
</dbReference>
<evidence type="ECO:0000259" key="1">
    <source>
        <dbReference type="Pfam" id="PF26345"/>
    </source>
</evidence>
<dbReference type="STRING" id="1579316.RC74_17660"/>
<gene>
    <name evidence="2" type="ORF">RC74_17660</name>
</gene>
<dbReference type="AlphaFoldDB" id="A0A126V3E5"/>
<reference evidence="2 3" key="1">
    <citation type="submission" date="2016-02" db="EMBL/GenBank/DDBJ databases">
        <title>Complete genome sequence of Halocynthiibacter arcticus PAMC 20958t from arctic marine sediment.</title>
        <authorList>
            <person name="Lee Y.M."/>
            <person name="Baek K."/>
            <person name="Lee H.K."/>
            <person name="Shin S.C."/>
        </authorList>
    </citation>
    <scope>NUCLEOTIDE SEQUENCE [LARGE SCALE GENOMIC DNA]</scope>
    <source>
        <strain evidence="2">PAMC 20958</strain>
    </source>
</reference>